<dbReference type="InterPro" id="IPR051541">
    <property type="entry name" value="PTS_SugarTrans_NitroReg"/>
</dbReference>
<dbReference type="SUPFAM" id="SSF55804">
    <property type="entry name" value="Phoshotransferase/anion transport protein"/>
    <property type="match status" value="1"/>
</dbReference>
<gene>
    <name evidence="2" type="ORF">SDC9_161161</name>
</gene>
<dbReference type="AlphaFoldDB" id="A0A645FHD5"/>
<dbReference type="PROSITE" id="PS51094">
    <property type="entry name" value="PTS_EIIA_TYPE_2"/>
    <property type="match status" value="1"/>
</dbReference>
<dbReference type="Gene3D" id="3.40.930.10">
    <property type="entry name" value="Mannitol-specific EII, Chain A"/>
    <property type="match status" value="1"/>
</dbReference>
<organism evidence="2">
    <name type="scientific">bioreactor metagenome</name>
    <dbReference type="NCBI Taxonomy" id="1076179"/>
    <lineage>
        <taxon>unclassified sequences</taxon>
        <taxon>metagenomes</taxon>
        <taxon>ecological metagenomes</taxon>
    </lineage>
</organism>
<accession>A0A645FHD5</accession>
<dbReference type="EMBL" id="VSSQ01060391">
    <property type="protein sequence ID" value="MPN13835.1"/>
    <property type="molecule type" value="Genomic_DNA"/>
</dbReference>
<name>A0A645FHD5_9ZZZZ</name>
<dbReference type="InterPro" id="IPR002178">
    <property type="entry name" value="PTS_EIIA_type-2_dom"/>
</dbReference>
<evidence type="ECO:0000313" key="2">
    <source>
        <dbReference type="EMBL" id="MPN13835.1"/>
    </source>
</evidence>
<protein>
    <recommendedName>
        <fullName evidence="1">PTS EIIA type-2 domain-containing protein</fullName>
    </recommendedName>
</protein>
<sequence length="199" mass="21864">MVYETVVELYRNIGKLKALTAPDAFGNAVLDDRNNIAAAHDNKKKVIHVDRIIPRNCIFTRLTATSQEEAIRELLILLRQNEAITDLDRCVADVLAREAVVSTCVAEGVAFPHARTDGTKKLVAAVGISPTGYHEFGATGNLIRIVVLSVCPSEEDKPYLQFVAHMAAVLGKEENFWKIAGCDNSEEIRTMLNSGDMKP</sequence>
<dbReference type="PANTHER" id="PTHR47738">
    <property type="entry name" value="PTS SYSTEM FRUCTOSE-LIKE EIIA COMPONENT-RELATED"/>
    <property type="match status" value="1"/>
</dbReference>
<dbReference type="GO" id="GO:0030295">
    <property type="term" value="F:protein kinase activator activity"/>
    <property type="evidence" value="ECO:0007669"/>
    <property type="project" value="TreeGrafter"/>
</dbReference>
<proteinExistence type="predicted"/>
<feature type="domain" description="PTS EIIA type-2" evidence="1">
    <location>
        <begin position="51"/>
        <end position="195"/>
    </location>
</feature>
<comment type="caution">
    <text evidence="2">The sequence shown here is derived from an EMBL/GenBank/DDBJ whole genome shotgun (WGS) entry which is preliminary data.</text>
</comment>
<dbReference type="PANTHER" id="PTHR47738:SF1">
    <property type="entry name" value="NITROGEN REGULATORY PROTEIN"/>
    <property type="match status" value="1"/>
</dbReference>
<dbReference type="Pfam" id="PF00359">
    <property type="entry name" value="PTS_EIIA_2"/>
    <property type="match status" value="1"/>
</dbReference>
<reference evidence="2" key="1">
    <citation type="submission" date="2019-08" db="EMBL/GenBank/DDBJ databases">
        <authorList>
            <person name="Kucharzyk K."/>
            <person name="Murdoch R.W."/>
            <person name="Higgins S."/>
            <person name="Loffler F."/>
        </authorList>
    </citation>
    <scope>NUCLEOTIDE SEQUENCE</scope>
</reference>
<evidence type="ECO:0000259" key="1">
    <source>
        <dbReference type="PROSITE" id="PS51094"/>
    </source>
</evidence>
<dbReference type="InterPro" id="IPR016152">
    <property type="entry name" value="PTrfase/Anion_transptr"/>
</dbReference>